<dbReference type="PANTHER" id="PTHR32179">
    <property type="entry name" value="NICOTINATE-NUCLEOTIDE PYROPHOSPHORYLASE [CARBOXYLATING]"/>
    <property type="match status" value="1"/>
</dbReference>
<evidence type="ECO:0000256" key="4">
    <source>
        <dbReference type="ARBA" id="ARBA00047445"/>
    </source>
</evidence>
<reference evidence="7 8" key="1">
    <citation type="submission" date="2024-10" db="EMBL/GenBank/DDBJ databases">
        <authorList>
            <person name="Sang B.-I."/>
            <person name="Prabhaharan D."/>
        </authorList>
    </citation>
    <scope>NUCLEOTIDE SEQUENCE [LARGE SCALE GENOMIC DNA]</scope>
    <source>
        <strain evidence="7 8">MH</strain>
    </source>
</reference>
<dbReference type="Gene3D" id="3.20.20.70">
    <property type="entry name" value="Aldolase class I"/>
    <property type="match status" value="1"/>
</dbReference>
<comment type="caution">
    <text evidence="7">The sequence shown here is derived from an EMBL/GenBank/DDBJ whole genome shotgun (WGS) entry which is preliminary data.</text>
</comment>
<keyword evidence="3" id="KW-0808">Transferase</keyword>
<protein>
    <recommendedName>
        <fullName evidence="9">Quinolinate phosphoribosyl transferase</fullName>
    </recommendedName>
</protein>
<dbReference type="PANTHER" id="PTHR32179:SF3">
    <property type="entry name" value="NICOTINATE-NUCLEOTIDE PYROPHOSPHORYLASE [CARBOXYLATING]"/>
    <property type="match status" value="1"/>
</dbReference>
<name>A0ABW7DPT4_9FIRM</name>
<comment type="catalytic activity">
    <reaction evidence="4">
        <text>nicotinate beta-D-ribonucleotide + CO2 + diphosphate = quinolinate + 5-phospho-alpha-D-ribose 1-diphosphate + 2 H(+)</text>
        <dbReference type="Rhea" id="RHEA:12733"/>
        <dbReference type="ChEBI" id="CHEBI:15378"/>
        <dbReference type="ChEBI" id="CHEBI:16526"/>
        <dbReference type="ChEBI" id="CHEBI:29959"/>
        <dbReference type="ChEBI" id="CHEBI:33019"/>
        <dbReference type="ChEBI" id="CHEBI:57502"/>
        <dbReference type="ChEBI" id="CHEBI:58017"/>
        <dbReference type="EC" id="2.4.2.19"/>
    </reaction>
</comment>
<dbReference type="Proteomes" id="UP001605989">
    <property type="component" value="Unassembled WGS sequence"/>
</dbReference>
<evidence type="ECO:0000259" key="6">
    <source>
        <dbReference type="Pfam" id="PF02749"/>
    </source>
</evidence>
<dbReference type="InterPro" id="IPR036068">
    <property type="entry name" value="Nicotinate_pribotase-like_C"/>
</dbReference>
<dbReference type="EMBL" id="JBIEKR010000002">
    <property type="protein sequence ID" value="MFG6272035.1"/>
    <property type="molecule type" value="Genomic_DNA"/>
</dbReference>
<dbReference type="Gene3D" id="3.90.1170.20">
    <property type="entry name" value="Quinolinate phosphoribosyl transferase, N-terminal domain"/>
    <property type="match status" value="1"/>
</dbReference>
<organism evidence="7 8">
    <name type="scientific">Megasphaera hexanoica</name>
    <dbReference type="NCBI Taxonomy" id="1675036"/>
    <lineage>
        <taxon>Bacteria</taxon>
        <taxon>Bacillati</taxon>
        <taxon>Bacillota</taxon>
        <taxon>Negativicutes</taxon>
        <taxon>Veillonellales</taxon>
        <taxon>Veillonellaceae</taxon>
        <taxon>Megasphaera</taxon>
    </lineage>
</organism>
<dbReference type="SUPFAM" id="SSF54675">
    <property type="entry name" value="Nicotinate/Quinolinate PRTase N-terminal domain-like"/>
    <property type="match status" value="1"/>
</dbReference>
<dbReference type="InterPro" id="IPR002638">
    <property type="entry name" value="Quinolinate_PRibosylTrfase_C"/>
</dbReference>
<keyword evidence="2" id="KW-0328">Glycosyltransferase</keyword>
<evidence type="ECO:0000259" key="5">
    <source>
        <dbReference type="Pfam" id="PF01729"/>
    </source>
</evidence>
<evidence type="ECO:0008006" key="9">
    <source>
        <dbReference type="Google" id="ProtNLM"/>
    </source>
</evidence>
<dbReference type="RefSeq" id="WP_257536549.1">
    <property type="nucleotide sequence ID" value="NZ_CP011940.1"/>
</dbReference>
<evidence type="ECO:0000313" key="8">
    <source>
        <dbReference type="Proteomes" id="UP001605989"/>
    </source>
</evidence>
<evidence type="ECO:0000256" key="3">
    <source>
        <dbReference type="ARBA" id="ARBA00022679"/>
    </source>
</evidence>
<accession>A0ABW7DPT4</accession>
<sequence length="270" mass="29430">MNDIRDTLFFKIKEKKFSAVLTAERCGILSGVNVAYTVADEIGVSLKICKKEGDLLNHNEVFAHLTGTPKQIAIAEECLIGTLAKASGIATAASTAVQLANHHFTICSGSWKKMPMEIKHLVRSAVVAGGATFRICNQPMVYIDKNFIRMFGSIPAAIQACQTFPDSKIVMQIKGLTGTIEEETKMALRGNCHTLMIDTGKLEDVRCCYDTVLKCGKAGKVVIGYAKGIRIRDIPELINEPIDVLCIGKEIVDAPLLDMKLDVVQEEATL</sequence>
<evidence type="ECO:0000256" key="1">
    <source>
        <dbReference type="ARBA" id="ARBA00009400"/>
    </source>
</evidence>
<keyword evidence="8" id="KW-1185">Reference proteome</keyword>
<feature type="domain" description="Quinolinate phosphoribosyl transferase N-terminal" evidence="6">
    <location>
        <begin position="11"/>
        <end position="87"/>
    </location>
</feature>
<dbReference type="InterPro" id="IPR022412">
    <property type="entry name" value="Quinolinate_PRibosylTrfase_N"/>
</dbReference>
<gene>
    <name evidence="7" type="ORF">ACGTZG_02395</name>
</gene>
<dbReference type="InterPro" id="IPR013785">
    <property type="entry name" value="Aldolase_TIM"/>
</dbReference>
<dbReference type="Pfam" id="PF02749">
    <property type="entry name" value="QRPTase_N"/>
    <property type="match status" value="1"/>
</dbReference>
<evidence type="ECO:0000256" key="2">
    <source>
        <dbReference type="ARBA" id="ARBA00022676"/>
    </source>
</evidence>
<proteinExistence type="inferred from homology"/>
<comment type="similarity">
    <text evidence="1">Belongs to the NadC/ModD family.</text>
</comment>
<dbReference type="SUPFAM" id="SSF51690">
    <property type="entry name" value="Nicotinate/Quinolinate PRTase C-terminal domain-like"/>
    <property type="match status" value="1"/>
</dbReference>
<dbReference type="Pfam" id="PF01729">
    <property type="entry name" value="QRPTase_C"/>
    <property type="match status" value="1"/>
</dbReference>
<dbReference type="InterPro" id="IPR037128">
    <property type="entry name" value="Quinolinate_PRibosylTase_N_sf"/>
</dbReference>
<evidence type="ECO:0000313" key="7">
    <source>
        <dbReference type="EMBL" id="MFG6272035.1"/>
    </source>
</evidence>
<feature type="domain" description="Quinolinate phosphoribosyl transferase C-terminal" evidence="5">
    <location>
        <begin position="89"/>
        <end position="262"/>
    </location>
</feature>
<dbReference type="InterPro" id="IPR027277">
    <property type="entry name" value="NadC/ModD"/>
</dbReference>